<keyword evidence="1" id="KW-0812">Transmembrane</keyword>
<accession>A0A3B0T2U7</accession>
<feature type="transmembrane region" description="Helical" evidence="1">
    <location>
        <begin position="56"/>
        <end position="77"/>
    </location>
</feature>
<gene>
    <name evidence="2" type="ORF">MNBD_ACTINO02-1324</name>
</gene>
<reference evidence="2" key="1">
    <citation type="submission" date="2018-06" db="EMBL/GenBank/DDBJ databases">
        <authorList>
            <person name="Zhirakovskaya E."/>
        </authorList>
    </citation>
    <scope>NUCLEOTIDE SEQUENCE</scope>
</reference>
<evidence type="ECO:0000256" key="1">
    <source>
        <dbReference type="SAM" id="Phobius"/>
    </source>
</evidence>
<keyword evidence="1" id="KW-1133">Transmembrane helix</keyword>
<dbReference type="EMBL" id="UOEK01000363">
    <property type="protein sequence ID" value="VAW06659.1"/>
    <property type="molecule type" value="Genomic_DNA"/>
</dbReference>
<evidence type="ECO:0000313" key="2">
    <source>
        <dbReference type="EMBL" id="VAW06659.1"/>
    </source>
</evidence>
<dbReference type="AlphaFoldDB" id="A0A3B0T2U7"/>
<organism evidence="2">
    <name type="scientific">hydrothermal vent metagenome</name>
    <dbReference type="NCBI Taxonomy" id="652676"/>
    <lineage>
        <taxon>unclassified sequences</taxon>
        <taxon>metagenomes</taxon>
        <taxon>ecological metagenomes</taxon>
    </lineage>
</organism>
<sequence length="248" mass="27151">MSKYDDAIDALRAADPAKRFPAPDPDSPEARALFNDIIAQPRWLPDEDKPYRRRRVVTIVAVALLTLLLIAVAWLTLRDVSNPISVACYQSTSLDSNIADAPSRGALDPDLCRSVWEDGRLANTDIVPAGQVPPLIACVTDEGNLAVFPTSNTALCSSLGLAEPNPESIPDADAVRLLNEDLFTYFDQQDCRPMEQATRDVRRILNKHGLNNWQVETSPGTPERPCASYALDAPTQILRLVPIPPPTS</sequence>
<keyword evidence="1" id="KW-0472">Membrane</keyword>
<name>A0A3B0T2U7_9ZZZZ</name>
<protein>
    <submittedName>
        <fullName evidence="2">Uncharacterized protein</fullName>
    </submittedName>
</protein>
<proteinExistence type="predicted"/>